<evidence type="ECO:0000259" key="2">
    <source>
        <dbReference type="Pfam" id="PF13778"/>
    </source>
</evidence>
<dbReference type="Pfam" id="PF13778">
    <property type="entry name" value="DUF4174"/>
    <property type="match status" value="1"/>
</dbReference>
<protein>
    <submittedName>
        <fullName evidence="3">DUF4174 domain-containing protein</fullName>
    </submittedName>
</protein>
<dbReference type="RefSeq" id="WP_379850429.1">
    <property type="nucleotide sequence ID" value="NZ_JBHSMA010000014.1"/>
</dbReference>
<keyword evidence="1" id="KW-0732">Signal</keyword>
<organism evidence="3 4">
    <name type="scientific">Larkinella bovis</name>
    <dbReference type="NCBI Taxonomy" id="683041"/>
    <lineage>
        <taxon>Bacteria</taxon>
        <taxon>Pseudomonadati</taxon>
        <taxon>Bacteroidota</taxon>
        <taxon>Cytophagia</taxon>
        <taxon>Cytophagales</taxon>
        <taxon>Spirosomataceae</taxon>
        <taxon>Larkinella</taxon>
    </lineage>
</organism>
<reference evidence="4" key="1">
    <citation type="journal article" date="2019" name="Int. J. Syst. Evol. Microbiol.">
        <title>The Global Catalogue of Microorganisms (GCM) 10K type strain sequencing project: providing services to taxonomists for standard genome sequencing and annotation.</title>
        <authorList>
            <consortium name="The Broad Institute Genomics Platform"/>
            <consortium name="The Broad Institute Genome Sequencing Center for Infectious Disease"/>
            <person name="Wu L."/>
            <person name="Ma J."/>
        </authorList>
    </citation>
    <scope>NUCLEOTIDE SEQUENCE [LARGE SCALE GENOMIC DNA]</scope>
    <source>
        <strain evidence="4">CCUG 55250</strain>
    </source>
</reference>
<comment type="caution">
    <text evidence="3">The sequence shown here is derived from an EMBL/GenBank/DDBJ whole genome shotgun (WGS) entry which is preliminary data.</text>
</comment>
<name>A0ABW0IGQ7_9BACT</name>
<dbReference type="Proteomes" id="UP001596106">
    <property type="component" value="Unassembled WGS sequence"/>
</dbReference>
<evidence type="ECO:0000256" key="1">
    <source>
        <dbReference type="ARBA" id="ARBA00022729"/>
    </source>
</evidence>
<sequence>MESIGVQTKSLKAILEEKRENRRVLVLYANYNTQHFLIEQQEALHMQTEQLAERELDVIALVGYDLPEPDRQFLMQEPFRLLPSNNFQGWLIGKDGGVKHTFQKPVEPTELFRLMDDQSM</sequence>
<evidence type="ECO:0000313" key="4">
    <source>
        <dbReference type="Proteomes" id="UP001596106"/>
    </source>
</evidence>
<gene>
    <name evidence="3" type="ORF">ACFPMF_25360</name>
</gene>
<proteinExistence type="predicted"/>
<feature type="domain" description="DUF4174" evidence="2">
    <location>
        <begin position="15"/>
        <end position="120"/>
    </location>
</feature>
<accession>A0ABW0IGQ7</accession>
<dbReference type="InterPro" id="IPR025232">
    <property type="entry name" value="DUF4174"/>
</dbReference>
<dbReference type="EMBL" id="JBHSMA010000014">
    <property type="protein sequence ID" value="MFC5412679.1"/>
    <property type="molecule type" value="Genomic_DNA"/>
</dbReference>
<keyword evidence="4" id="KW-1185">Reference proteome</keyword>
<evidence type="ECO:0000313" key="3">
    <source>
        <dbReference type="EMBL" id="MFC5412679.1"/>
    </source>
</evidence>